<reference evidence="5 6" key="1">
    <citation type="journal article" date="2013" name="Genome Announc.">
        <title>Draft Genome Sequence of Desulfotignum phosphitoxidans DSM 13687 Strain FiPS-3.</title>
        <authorList>
            <person name="Poehlein A."/>
            <person name="Daniel R."/>
            <person name="Simeonova D.D."/>
        </authorList>
    </citation>
    <scope>NUCLEOTIDE SEQUENCE [LARGE SCALE GENOMIC DNA]</scope>
    <source>
        <strain evidence="5 6">DSM 13687</strain>
    </source>
</reference>
<keyword evidence="2 4" id="KW-1133">Transmembrane helix</keyword>
<dbReference type="Gene3D" id="1.20.1250.20">
    <property type="entry name" value="MFS general substrate transporter like domains"/>
    <property type="match status" value="1"/>
</dbReference>
<organism evidence="5 6">
    <name type="scientific">Desulfotignum phosphitoxidans DSM 13687</name>
    <dbReference type="NCBI Taxonomy" id="1286635"/>
    <lineage>
        <taxon>Bacteria</taxon>
        <taxon>Pseudomonadati</taxon>
        <taxon>Thermodesulfobacteriota</taxon>
        <taxon>Desulfobacteria</taxon>
        <taxon>Desulfobacterales</taxon>
        <taxon>Desulfobacteraceae</taxon>
        <taxon>Desulfotignum</taxon>
    </lineage>
</organism>
<name>S0G7W7_9BACT</name>
<dbReference type="InterPro" id="IPR011701">
    <property type="entry name" value="MFS"/>
</dbReference>
<proteinExistence type="predicted"/>
<keyword evidence="3 4" id="KW-0472">Membrane</keyword>
<evidence type="ECO:0000256" key="4">
    <source>
        <dbReference type="SAM" id="Phobius"/>
    </source>
</evidence>
<dbReference type="PANTHER" id="PTHR23521:SF3">
    <property type="entry name" value="MFS TRANSPORTER"/>
    <property type="match status" value="1"/>
</dbReference>
<dbReference type="SUPFAM" id="SSF103473">
    <property type="entry name" value="MFS general substrate transporter"/>
    <property type="match status" value="1"/>
</dbReference>
<feature type="transmembrane region" description="Helical" evidence="4">
    <location>
        <begin position="114"/>
        <end position="135"/>
    </location>
</feature>
<dbReference type="PATRIC" id="fig|1286635.3.peg.393"/>
<dbReference type="InterPro" id="IPR036259">
    <property type="entry name" value="MFS_trans_sf"/>
</dbReference>
<dbReference type="RefSeq" id="WP_006963912.1">
    <property type="nucleotide sequence ID" value="NZ_APJX01000001.1"/>
</dbReference>
<feature type="transmembrane region" description="Helical" evidence="4">
    <location>
        <begin position="57"/>
        <end position="77"/>
    </location>
</feature>
<keyword evidence="1 4" id="KW-0812">Transmembrane</keyword>
<protein>
    <submittedName>
        <fullName evidence="5">Putative nitrate/nitrite transporter, MFS protein</fullName>
    </submittedName>
</protein>
<dbReference type="EMBL" id="APJX01000001">
    <property type="protein sequence ID" value="EMS81231.1"/>
    <property type="molecule type" value="Genomic_DNA"/>
</dbReference>
<dbReference type="GO" id="GO:0022857">
    <property type="term" value="F:transmembrane transporter activity"/>
    <property type="evidence" value="ECO:0007669"/>
    <property type="project" value="InterPro"/>
</dbReference>
<feature type="transmembrane region" description="Helical" evidence="4">
    <location>
        <begin position="309"/>
        <end position="329"/>
    </location>
</feature>
<dbReference type="PANTHER" id="PTHR23521">
    <property type="entry name" value="TRANSPORTER MFS SUPERFAMILY"/>
    <property type="match status" value="1"/>
</dbReference>
<feature type="transmembrane region" description="Helical" evidence="4">
    <location>
        <begin position="83"/>
        <end position="102"/>
    </location>
</feature>
<evidence type="ECO:0000256" key="2">
    <source>
        <dbReference type="ARBA" id="ARBA00022989"/>
    </source>
</evidence>
<evidence type="ECO:0000313" key="5">
    <source>
        <dbReference type="EMBL" id="EMS81231.1"/>
    </source>
</evidence>
<accession>S0G7W7</accession>
<dbReference type="AlphaFoldDB" id="S0G7W7"/>
<feature type="transmembrane region" description="Helical" evidence="4">
    <location>
        <begin position="227"/>
        <end position="248"/>
    </location>
</feature>
<dbReference type="OrthoDB" id="5412728at2"/>
<dbReference type="Proteomes" id="UP000014216">
    <property type="component" value="Unassembled WGS sequence"/>
</dbReference>
<feature type="transmembrane region" description="Helical" evidence="4">
    <location>
        <begin position="279"/>
        <end position="297"/>
    </location>
</feature>
<dbReference type="GO" id="GO:0005886">
    <property type="term" value="C:plasma membrane"/>
    <property type="evidence" value="ECO:0007669"/>
    <property type="project" value="TreeGrafter"/>
</dbReference>
<gene>
    <name evidence="5" type="ORF">Dpo_1c03710</name>
</gene>
<sequence length="367" mass="39736">MRLLLIILAQFLSGSIWFAANAAFFDQQFLLSAVQAGFIAGTLSFAFLNLSDRFPPVRVFFVCALAGAMFNLGGALLPPSRGILLASRFLCGISLAGIYPVGMKIAASWYPDTLGRALGFLVGALVLASGFPYLIKAVHWQGDPGMILWITSVSCLAGGLIQVFFVGDGPFLPKGSPFDPKVIRYLFVNPYFKASALGYFGHMWELYAVWATIPILFYAIIPDQADMWAFIFFGAGFMGCAAGGMLSLKWGSRRVAGTALIISALCCLMSPTFLYLPRALALGIILLWGMAVVADSPQFSSLNTRFAPAGYVGSALTLVNCIGFVITIFSIELVTFWIRHWGIDTAFLCLTPGPVLGWIWLNKKIPG</sequence>
<evidence type="ECO:0000256" key="3">
    <source>
        <dbReference type="ARBA" id="ARBA00023136"/>
    </source>
</evidence>
<comment type="caution">
    <text evidence="5">The sequence shown here is derived from an EMBL/GenBank/DDBJ whole genome shotgun (WGS) entry which is preliminary data.</text>
</comment>
<feature type="transmembrane region" description="Helical" evidence="4">
    <location>
        <begin position="147"/>
        <end position="166"/>
    </location>
</feature>
<evidence type="ECO:0000256" key="1">
    <source>
        <dbReference type="ARBA" id="ARBA00022692"/>
    </source>
</evidence>
<feature type="transmembrane region" description="Helical" evidence="4">
    <location>
        <begin position="203"/>
        <end position="221"/>
    </location>
</feature>
<evidence type="ECO:0000313" key="6">
    <source>
        <dbReference type="Proteomes" id="UP000014216"/>
    </source>
</evidence>
<feature type="transmembrane region" description="Helical" evidence="4">
    <location>
        <begin position="32"/>
        <end position="50"/>
    </location>
</feature>
<feature type="transmembrane region" description="Helical" evidence="4">
    <location>
        <begin position="341"/>
        <end position="361"/>
    </location>
</feature>
<keyword evidence="6" id="KW-1185">Reference proteome</keyword>
<dbReference type="Pfam" id="PF07690">
    <property type="entry name" value="MFS_1"/>
    <property type="match status" value="1"/>
</dbReference>